<name>A0ABW3WZX9_9HYPH</name>
<feature type="transmembrane region" description="Helical" evidence="1">
    <location>
        <begin position="69"/>
        <end position="97"/>
    </location>
</feature>
<feature type="transmembrane region" description="Helical" evidence="1">
    <location>
        <begin position="40"/>
        <end position="57"/>
    </location>
</feature>
<reference evidence="3" key="1">
    <citation type="journal article" date="2019" name="Int. J. Syst. Evol. Microbiol.">
        <title>The Global Catalogue of Microorganisms (GCM) 10K type strain sequencing project: providing services to taxonomists for standard genome sequencing and annotation.</title>
        <authorList>
            <consortium name="The Broad Institute Genomics Platform"/>
            <consortium name="The Broad Institute Genome Sequencing Center for Infectious Disease"/>
            <person name="Wu L."/>
            <person name="Ma J."/>
        </authorList>
    </citation>
    <scope>NUCLEOTIDE SEQUENCE [LARGE SCALE GENOMIC DNA]</scope>
    <source>
        <strain evidence="3">CCUG 56108</strain>
    </source>
</reference>
<comment type="caution">
    <text evidence="2">The sequence shown here is derived from an EMBL/GenBank/DDBJ whole genome shotgun (WGS) entry which is preliminary data.</text>
</comment>
<accession>A0ABW3WZX9</accession>
<dbReference type="Proteomes" id="UP001597176">
    <property type="component" value="Unassembled WGS sequence"/>
</dbReference>
<organism evidence="2 3">
    <name type="scientific">Methylobacterium marchantiae</name>
    <dbReference type="NCBI Taxonomy" id="600331"/>
    <lineage>
        <taxon>Bacteria</taxon>
        <taxon>Pseudomonadati</taxon>
        <taxon>Pseudomonadota</taxon>
        <taxon>Alphaproteobacteria</taxon>
        <taxon>Hyphomicrobiales</taxon>
        <taxon>Methylobacteriaceae</taxon>
        <taxon>Methylobacterium</taxon>
    </lineage>
</organism>
<sequence>MTIQILSDDADPEARRVRRHLARLQALLERRRLRVTLMRGARGLVGGGASFAALVKLKLAGSLVLKGGLAVLVGLCFAWPIVAGLLLALLLVVLAVVGAMEGEAPSLPDTCWSSSGRRDKLRELIDERVRWLDGRSGPAPRYRRP</sequence>
<dbReference type="RefSeq" id="WP_238203885.1">
    <property type="nucleotide sequence ID" value="NZ_JBHTND010000018.1"/>
</dbReference>
<protein>
    <recommendedName>
        <fullName evidence="4">Phage holin family protein</fullName>
    </recommendedName>
</protein>
<keyword evidence="1" id="KW-0472">Membrane</keyword>
<evidence type="ECO:0000313" key="3">
    <source>
        <dbReference type="Proteomes" id="UP001597176"/>
    </source>
</evidence>
<keyword evidence="1" id="KW-1133">Transmembrane helix</keyword>
<keyword evidence="3" id="KW-1185">Reference proteome</keyword>
<gene>
    <name evidence="2" type="ORF">ACFQ4G_13985</name>
</gene>
<keyword evidence="1" id="KW-0812">Transmembrane</keyword>
<evidence type="ECO:0000313" key="2">
    <source>
        <dbReference type="EMBL" id="MFD1302682.1"/>
    </source>
</evidence>
<proteinExistence type="predicted"/>
<evidence type="ECO:0008006" key="4">
    <source>
        <dbReference type="Google" id="ProtNLM"/>
    </source>
</evidence>
<evidence type="ECO:0000256" key="1">
    <source>
        <dbReference type="SAM" id="Phobius"/>
    </source>
</evidence>
<dbReference type="EMBL" id="JBHTND010000018">
    <property type="protein sequence ID" value="MFD1302682.1"/>
    <property type="molecule type" value="Genomic_DNA"/>
</dbReference>